<dbReference type="EMBL" id="CABD030119208">
    <property type="status" value="NOT_ANNOTATED_CDS"/>
    <property type="molecule type" value="Genomic_DNA"/>
</dbReference>
<accession>A0A2I2ZAC4</accession>
<gene>
    <name evidence="1" type="primary">SMIM11</name>
</gene>
<reference evidence="1 2" key="2">
    <citation type="journal article" date="2012" name="Nature">
        <title>Insights into hominid evolution from the gorilla genome sequence.</title>
        <authorList>
            <person name="Scally A."/>
            <person name="Dutheil J.Y."/>
            <person name="Hillier L.W."/>
            <person name="Jordan G.E."/>
            <person name="Goodhead I."/>
            <person name="Herrero J."/>
            <person name="Hobolth A."/>
            <person name="Lappalainen T."/>
            <person name="Mailund T."/>
            <person name="Marques-Bonet T."/>
            <person name="McCarthy S."/>
            <person name="Montgomery S.H."/>
            <person name="Schwalie P.C."/>
            <person name="Tang Y.A."/>
            <person name="Ward M.C."/>
            <person name="Xue Y."/>
            <person name="Yngvadottir B."/>
            <person name="Alkan C."/>
            <person name="Andersen L.N."/>
            <person name="Ayub Q."/>
            <person name="Ball E.V."/>
            <person name="Beal K."/>
            <person name="Bradley B.J."/>
            <person name="Chen Y."/>
            <person name="Clee C.M."/>
            <person name="Fitzgerald S."/>
            <person name="Graves T.A."/>
            <person name="Gu Y."/>
            <person name="Heath P."/>
            <person name="Heger A."/>
            <person name="Karakoc E."/>
            <person name="Kolb-Kokocinski A."/>
            <person name="Laird G.K."/>
            <person name="Lunter G."/>
            <person name="Meader S."/>
            <person name="Mort M."/>
            <person name="Mullikin J.C."/>
            <person name="Munch K."/>
            <person name="O'Connor T.D."/>
            <person name="Phillips A.D."/>
            <person name="Prado-Martinez J."/>
            <person name="Rogers A.S."/>
            <person name="Sajjadian S."/>
            <person name="Schmidt D."/>
            <person name="Shaw K."/>
            <person name="Simpson J.T."/>
            <person name="Stenson P.D."/>
            <person name="Turner D.J."/>
            <person name="Vigilant L."/>
            <person name="Vilella A.J."/>
            <person name="Whitener W."/>
            <person name="Zhu B."/>
            <person name="Cooper D.N."/>
            <person name="de Jong P."/>
            <person name="Dermitzakis E.T."/>
            <person name="Eichler E.E."/>
            <person name="Flicek P."/>
            <person name="Goldman N."/>
            <person name="Mundy N.I."/>
            <person name="Ning Z."/>
            <person name="Odom D.T."/>
            <person name="Ponting C.P."/>
            <person name="Quail M.A."/>
            <person name="Ryder O.A."/>
            <person name="Searle S.M."/>
            <person name="Warren W.C."/>
            <person name="Wilson R.K."/>
            <person name="Schierup M.H."/>
            <person name="Rogers J."/>
            <person name="Tyler-Smith C."/>
            <person name="Durbin R."/>
        </authorList>
    </citation>
    <scope>NUCLEOTIDE SEQUENCE [LARGE SCALE GENOMIC DNA]</scope>
</reference>
<sequence length="68" mass="7880">MNWKVLTGTTYSPWRVRMEFPLCGCLSLILHHFADKEGRTIGRRESCLATIWTISRPWQAGSLWITLS</sequence>
<reference evidence="1" key="4">
    <citation type="submission" date="2025-09" db="UniProtKB">
        <authorList>
            <consortium name="Ensembl"/>
        </authorList>
    </citation>
    <scope>IDENTIFICATION</scope>
</reference>
<dbReference type="GeneTree" id="ENSGT00620000089398"/>
<dbReference type="AlphaFoldDB" id="A0A2I2ZAC4"/>
<evidence type="ECO:0000313" key="2">
    <source>
        <dbReference type="Proteomes" id="UP000001519"/>
    </source>
</evidence>
<dbReference type="EMBL" id="CABD030119209">
    <property type="status" value="NOT_ANNOTATED_CDS"/>
    <property type="molecule type" value="Genomic_DNA"/>
</dbReference>
<name>A0A2I2ZAC4_GORGO</name>
<evidence type="ECO:0000313" key="1">
    <source>
        <dbReference type="Ensembl" id="ENSGGOP00000043960.1"/>
    </source>
</evidence>
<organism evidence="1 2">
    <name type="scientific">Gorilla gorilla gorilla</name>
    <name type="common">Western lowland gorilla</name>
    <dbReference type="NCBI Taxonomy" id="9595"/>
    <lineage>
        <taxon>Eukaryota</taxon>
        <taxon>Metazoa</taxon>
        <taxon>Chordata</taxon>
        <taxon>Craniata</taxon>
        <taxon>Vertebrata</taxon>
        <taxon>Euteleostomi</taxon>
        <taxon>Mammalia</taxon>
        <taxon>Eutheria</taxon>
        <taxon>Euarchontoglires</taxon>
        <taxon>Primates</taxon>
        <taxon>Haplorrhini</taxon>
        <taxon>Catarrhini</taxon>
        <taxon>Hominidae</taxon>
        <taxon>Gorilla</taxon>
    </lineage>
</organism>
<dbReference type="Ensembl" id="ENSGGOT00000061444.1">
    <property type="protein sequence ID" value="ENSGGOP00000043960.1"/>
    <property type="gene ID" value="ENSGGOG00000027986.2"/>
</dbReference>
<dbReference type="InParanoid" id="A0A2I2ZAC4"/>
<keyword evidence="2" id="KW-1185">Reference proteome</keyword>
<proteinExistence type="predicted"/>
<dbReference type="Bgee" id="ENSGGOG00000027986">
    <property type="expression patterns" value="Expressed in heart and 6 other cell types or tissues"/>
</dbReference>
<dbReference type="InterPro" id="IPR042125">
    <property type="entry name" value="SMIM11"/>
</dbReference>
<protein>
    <submittedName>
        <fullName evidence="1">Uncharacterized protein</fullName>
    </submittedName>
</protein>
<dbReference type="PANTHER" id="PTHR35975">
    <property type="entry name" value="SMALL INTEGRAL MEMBRANE PROTEIN 11A"/>
    <property type="match status" value="1"/>
</dbReference>
<reference evidence="2" key="1">
    <citation type="submission" date="2011-05" db="EMBL/GenBank/DDBJ databases">
        <title>Insights into the evolution of the great apes provided by the gorilla genome.</title>
        <authorList>
            <person name="Scally A."/>
        </authorList>
    </citation>
    <scope>NUCLEOTIDE SEQUENCE [LARGE SCALE GENOMIC DNA]</scope>
</reference>
<dbReference type="Proteomes" id="UP000001519">
    <property type="component" value="Chromosome 21"/>
</dbReference>
<reference evidence="1" key="3">
    <citation type="submission" date="2025-08" db="UniProtKB">
        <authorList>
            <consortium name="Ensembl"/>
        </authorList>
    </citation>
    <scope>IDENTIFICATION</scope>
</reference>
<dbReference type="PANTHER" id="PTHR35975:SF2">
    <property type="entry name" value="SMIM11A"/>
    <property type="match status" value="1"/>
</dbReference>